<gene>
    <name evidence="1" type="ORF">V5O48_010187</name>
</gene>
<accession>A0ABR3F940</accession>
<evidence type="ECO:0000313" key="1">
    <source>
        <dbReference type="EMBL" id="KAL0571775.1"/>
    </source>
</evidence>
<organism evidence="1 2">
    <name type="scientific">Marasmius crinis-equi</name>
    <dbReference type="NCBI Taxonomy" id="585013"/>
    <lineage>
        <taxon>Eukaryota</taxon>
        <taxon>Fungi</taxon>
        <taxon>Dikarya</taxon>
        <taxon>Basidiomycota</taxon>
        <taxon>Agaricomycotina</taxon>
        <taxon>Agaricomycetes</taxon>
        <taxon>Agaricomycetidae</taxon>
        <taxon>Agaricales</taxon>
        <taxon>Marasmiineae</taxon>
        <taxon>Marasmiaceae</taxon>
        <taxon>Marasmius</taxon>
    </lineage>
</organism>
<protein>
    <submittedName>
        <fullName evidence="1">Uncharacterized protein</fullName>
    </submittedName>
</protein>
<sequence>MSPSLHSVSSLSLEEKFLQLSLHQTTHFWTTVDNGFSTLTTLNDTDTPSPAIFTVLGSIESSPRHVAAVHGNYRCPTLAVPSLTEARLFLTLGGKGLSQGEGKRFEQSLSFLDKVLGSCSAASEHLKSVGIRKETRLEMEHRLFQKVEDGDFPFMHRDFEDRYKRNGTAGWPVLPEAEAELHEVVYSRSHKVAPLPVLKHGVMIPPDMWAAELRPGTVVEVDFSITLRVSEKDYRNIFNARMSTVRIVRTRSSRVV</sequence>
<keyword evidence="2" id="KW-1185">Reference proteome</keyword>
<name>A0ABR3F940_9AGAR</name>
<comment type="caution">
    <text evidence="1">The sequence shown here is derived from an EMBL/GenBank/DDBJ whole genome shotgun (WGS) entry which is preliminary data.</text>
</comment>
<dbReference type="Proteomes" id="UP001465976">
    <property type="component" value="Unassembled WGS sequence"/>
</dbReference>
<evidence type="ECO:0000313" key="2">
    <source>
        <dbReference type="Proteomes" id="UP001465976"/>
    </source>
</evidence>
<dbReference type="EMBL" id="JBAHYK010000718">
    <property type="protein sequence ID" value="KAL0571775.1"/>
    <property type="molecule type" value="Genomic_DNA"/>
</dbReference>
<proteinExistence type="predicted"/>
<reference evidence="1 2" key="1">
    <citation type="submission" date="2024-02" db="EMBL/GenBank/DDBJ databases">
        <title>A draft genome for the cacao thread blight pathogen Marasmius crinis-equi.</title>
        <authorList>
            <person name="Cohen S.P."/>
            <person name="Baruah I.K."/>
            <person name="Amoako-Attah I."/>
            <person name="Bukari Y."/>
            <person name="Meinhardt L.W."/>
            <person name="Bailey B.A."/>
        </authorList>
    </citation>
    <scope>NUCLEOTIDE SEQUENCE [LARGE SCALE GENOMIC DNA]</scope>
    <source>
        <strain evidence="1 2">GH-76</strain>
    </source>
</reference>